<evidence type="ECO:0000256" key="3">
    <source>
        <dbReference type="ARBA" id="ARBA00022475"/>
    </source>
</evidence>
<dbReference type="InterPro" id="IPR000515">
    <property type="entry name" value="MetI-like"/>
</dbReference>
<dbReference type="PATRIC" id="fig|69370.6.peg.3586"/>
<dbReference type="Pfam" id="PF00528">
    <property type="entry name" value="BPD_transp_1"/>
    <property type="match status" value="1"/>
</dbReference>
<organism evidence="9 10">
    <name type="scientific">Microbacterium trichothecenolyticum</name>
    <name type="common">Aureobacterium trichothecenolyticum</name>
    <dbReference type="NCBI Taxonomy" id="69370"/>
    <lineage>
        <taxon>Bacteria</taxon>
        <taxon>Bacillati</taxon>
        <taxon>Actinomycetota</taxon>
        <taxon>Actinomycetes</taxon>
        <taxon>Micrococcales</taxon>
        <taxon>Microbacteriaceae</taxon>
        <taxon>Microbacterium</taxon>
    </lineage>
</organism>
<keyword evidence="6 7" id="KW-0472">Membrane</keyword>
<proteinExistence type="inferred from homology"/>
<comment type="subcellular location">
    <subcellularLocation>
        <location evidence="1 7">Cell membrane</location>
        <topology evidence="1 7">Multi-pass membrane protein</topology>
    </subcellularLocation>
</comment>
<protein>
    <submittedName>
        <fullName evidence="9">L-arabinose transport system permease protein AraQ</fullName>
    </submittedName>
</protein>
<keyword evidence="5 7" id="KW-1133">Transmembrane helix</keyword>
<dbReference type="PANTHER" id="PTHR43744">
    <property type="entry name" value="ABC TRANSPORTER PERMEASE PROTEIN MG189-RELATED-RELATED"/>
    <property type="match status" value="1"/>
</dbReference>
<dbReference type="RefSeq" id="WP_084695742.1">
    <property type="nucleotide sequence ID" value="NZ_JYJA01000040.1"/>
</dbReference>
<evidence type="ECO:0000313" key="9">
    <source>
        <dbReference type="EMBL" id="KJL40198.1"/>
    </source>
</evidence>
<evidence type="ECO:0000256" key="5">
    <source>
        <dbReference type="ARBA" id="ARBA00022989"/>
    </source>
</evidence>
<dbReference type="GO" id="GO:0005886">
    <property type="term" value="C:plasma membrane"/>
    <property type="evidence" value="ECO:0007669"/>
    <property type="project" value="UniProtKB-SubCell"/>
</dbReference>
<dbReference type="SUPFAM" id="SSF161098">
    <property type="entry name" value="MetI-like"/>
    <property type="match status" value="1"/>
</dbReference>
<comment type="similarity">
    <text evidence="7">Belongs to the binding-protein-dependent transport system permease family.</text>
</comment>
<dbReference type="EMBL" id="JYJA01000040">
    <property type="protein sequence ID" value="KJL40198.1"/>
    <property type="molecule type" value="Genomic_DNA"/>
</dbReference>
<feature type="transmembrane region" description="Helical" evidence="7">
    <location>
        <begin position="159"/>
        <end position="178"/>
    </location>
</feature>
<evidence type="ECO:0000256" key="4">
    <source>
        <dbReference type="ARBA" id="ARBA00022692"/>
    </source>
</evidence>
<comment type="caution">
    <text evidence="9">The sequence shown here is derived from an EMBL/GenBank/DDBJ whole genome shotgun (WGS) entry which is preliminary data.</text>
</comment>
<evidence type="ECO:0000256" key="6">
    <source>
        <dbReference type="ARBA" id="ARBA00023136"/>
    </source>
</evidence>
<dbReference type="OrthoDB" id="3521657at2"/>
<feature type="domain" description="ABC transmembrane type-1" evidence="8">
    <location>
        <begin position="91"/>
        <end position="278"/>
    </location>
</feature>
<dbReference type="PANTHER" id="PTHR43744:SF8">
    <property type="entry name" value="SN-GLYCEROL-3-PHOSPHATE TRANSPORT SYSTEM PERMEASE PROTEIN UGPE"/>
    <property type="match status" value="1"/>
</dbReference>
<reference evidence="9 10" key="1">
    <citation type="submission" date="2015-02" db="EMBL/GenBank/DDBJ databases">
        <title>Draft genome sequences of ten Microbacterium spp. with emphasis on heavy metal contaminated environments.</title>
        <authorList>
            <person name="Corretto E."/>
        </authorList>
    </citation>
    <scope>NUCLEOTIDE SEQUENCE [LARGE SCALE GENOMIC DNA]</scope>
    <source>
        <strain evidence="9 10">DSM 8608</strain>
    </source>
</reference>
<keyword evidence="3" id="KW-1003">Cell membrane</keyword>
<dbReference type="Proteomes" id="UP000034098">
    <property type="component" value="Unassembled WGS sequence"/>
</dbReference>
<dbReference type="CDD" id="cd06261">
    <property type="entry name" value="TM_PBP2"/>
    <property type="match status" value="1"/>
</dbReference>
<name>A0A0M2H1A7_MICTR</name>
<dbReference type="AlphaFoldDB" id="A0A0M2H1A7"/>
<dbReference type="GO" id="GO:0055085">
    <property type="term" value="P:transmembrane transport"/>
    <property type="evidence" value="ECO:0007669"/>
    <property type="project" value="InterPro"/>
</dbReference>
<feature type="transmembrane region" description="Helical" evidence="7">
    <location>
        <begin position="257"/>
        <end position="277"/>
    </location>
</feature>
<feature type="transmembrane region" description="Helical" evidence="7">
    <location>
        <begin position="29"/>
        <end position="52"/>
    </location>
</feature>
<accession>A0A0M2H1A7</accession>
<sequence>MSVREAAAPAASVSSTKVRRRERVLSRPGAIVTSLVMIPLAVLVGLPFYYLVINTLKTQAETTASPLALPTTFNLDNYIRVFTEVPVAQAFLNTLYVTVVSILLMLLIGSMAAFSVIMRTSRLMVVLLVIAFLVPGQVTLIPLYRLLSDARLVDTLEGLIILYSAGAVFCYFLIVGYMRTLPGEVIEAARIDGAGPWQIYWRIALPLIRPILVTVGVFQTMWVWNDFLLPVVFISSTEKQTLVLQTYKAVGEFTTDWPMFLTLSVIVLIPMVIFFLAMQRHIVRGLIAGSVKG</sequence>
<feature type="transmembrane region" description="Helical" evidence="7">
    <location>
        <begin position="125"/>
        <end position="147"/>
    </location>
</feature>
<evidence type="ECO:0000259" key="8">
    <source>
        <dbReference type="PROSITE" id="PS50928"/>
    </source>
</evidence>
<dbReference type="InterPro" id="IPR035906">
    <property type="entry name" value="MetI-like_sf"/>
</dbReference>
<keyword evidence="2 7" id="KW-0813">Transport</keyword>
<evidence type="ECO:0000256" key="1">
    <source>
        <dbReference type="ARBA" id="ARBA00004651"/>
    </source>
</evidence>
<feature type="transmembrane region" description="Helical" evidence="7">
    <location>
        <begin position="95"/>
        <end position="118"/>
    </location>
</feature>
<dbReference type="PROSITE" id="PS50928">
    <property type="entry name" value="ABC_TM1"/>
    <property type="match status" value="1"/>
</dbReference>
<evidence type="ECO:0000256" key="7">
    <source>
        <dbReference type="RuleBase" id="RU363032"/>
    </source>
</evidence>
<keyword evidence="4 7" id="KW-0812">Transmembrane</keyword>
<dbReference type="Gene3D" id="1.10.3720.10">
    <property type="entry name" value="MetI-like"/>
    <property type="match status" value="1"/>
</dbReference>
<feature type="transmembrane region" description="Helical" evidence="7">
    <location>
        <begin position="199"/>
        <end position="224"/>
    </location>
</feature>
<evidence type="ECO:0000256" key="2">
    <source>
        <dbReference type="ARBA" id="ARBA00022448"/>
    </source>
</evidence>
<evidence type="ECO:0000313" key="10">
    <source>
        <dbReference type="Proteomes" id="UP000034098"/>
    </source>
</evidence>
<gene>
    <name evidence="9" type="primary">araQ_16</name>
    <name evidence="9" type="ORF">RS82_03523</name>
</gene>
<keyword evidence="10" id="KW-1185">Reference proteome</keyword>